<reference evidence="1 2" key="1">
    <citation type="submission" date="2020-04" db="EMBL/GenBank/DDBJ databases">
        <title>Perkinsus olseni comparative genomics.</title>
        <authorList>
            <person name="Bogema D.R."/>
        </authorList>
    </citation>
    <scope>NUCLEOTIDE SEQUENCE [LARGE SCALE GENOMIC DNA]</scope>
    <source>
        <strain evidence="1 2">ATCC PRA-207</strain>
    </source>
</reference>
<organism evidence="1 2">
    <name type="scientific">Perkinsus olseni</name>
    <name type="common">Perkinsus atlanticus</name>
    <dbReference type="NCBI Taxonomy" id="32597"/>
    <lineage>
        <taxon>Eukaryota</taxon>
        <taxon>Sar</taxon>
        <taxon>Alveolata</taxon>
        <taxon>Perkinsozoa</taxon>
        <taxon>Perkinsea</taxon>
        <taxon>Perkinsida</taxon>
        <taxon>Perkinsidae</taxon>
        <taxon>Perkinsus</taxon>
    </lineage>
</organism>
<gene>
    <name evidence="1" type="ORF">FOZ63_007409</name>
</gene>
<name>A0A7J6UE39_PEROL</name>
<keyword evidence="2" id="KW-1185">Reference proteome</keyword>
<comment type="caution">
    <text evidence="1">The sequence shown here is derived from an EMBL/GenBank/DDBJ whole genome shotgun (WGS) entry which is preliminary data.</text>
</comment>
<protein>
    <submittedName>
        <fullName evidence="1">Uncharacterized protein</fullName>
    </submittedName>
</protein>
<accession>A0A7J6UE39</accession>
<sequence>MIEHLRELMKSSAMRKFDKNYAGFLCCALVLMSSLESEQMGIVLAALASLQRPVRKASAEQLVKTAENRADLMALLEMLREFITLSTIEQLGRLGLDTLQLDTLTLRSRQWMSFLSECRKPIKGALEIIAAIWKANSKLRGPERILPEEFHNDAISQTDVLLRHEVTSWIINTSLSVNRGHGGHMDRTASSSSSSS</sequence>
<proteinExistence type="predicted"/>
<dbReference type="EMBL" id="JABANO010004254">
    <property type="protein sequence ID" value="KAF4755485.1"/>
    <property type="molecule type" value="Genomic_DNA"/>
</dbReference>
<evidence type="ECO:0000313" key="2">
    <source>
        <dbReference type="Proteomes" id="UP000553632"/>
    </source>
</evidence>
<dbReference type="AlphaFoldDB" id="A0A7J6UE39"/>
<evidence type="ECO:0000313" key="1">
    <source>
        <dbReference type="EMBL" id="KAF4755485.1"/>
    </source>
</evidence>
<dbReference type="Proteomes" id="UP000553632">
    <property type="component" value="Unassembled WGS sequence"/>
</dbReference>
<feature type="non-terminal residue" evidence="1">
    <location>
        <position position="1"/>
    </location>
</feature>